<comment type="caution">
    <text evidence="1">The sequence shown here is derived from an EMBL/GenBank/DDBJ whole genome shotgun (WGS) entry which is preliminary data.</text>
</comment>
<evidence type="ECO:0000313" key="2">
    <source>
        <dbReference type="Proteomes" id="UP000241426"/>
    </source>
</evidence>
<evidence type="ECO:0000313" key="1">
    <source>
        <dbReference type="EMBL" id="PSV00419.1"/>
    </source>
</evidence>
<dbReference type="RefSeq" id="WP_107289049.1">
    <property type="nucleotide sequence ID" value="NZ_PYNF01000003.1"/>
</dbReference>
<dbReference type="EMBL" id="PYNF01000003">
    <property type="protein sequence ID" value="PSV00419.1"/>
    <property type="molecule type" value="Genomic_DNA"/>
</dbReference>
<protein>
    <recommendedName>
        <fullName evidence="3">Sel1 repeat family protein</fullName>
    </recommendedName>
</protein>
<dbReference type="AlphaFoldDB" id="A0A2T3KL86"/>
<sequence length="239" mass="26794">MSNPEYTIAQILQLDKKAQPLAYRTLAASGDPEASLAYSDLVFRDKYKGEAQEGSKITDAEKKKARQEAIDYLLQAAENGCPDCAVKGANATFRGIRGATFNKVLCKTSYSTCIQFLDNYLSHHSLSKQDEAKHIYMKAMAQKYSQVDKLTVIKTLNSVADLEGTHYSTRAKGILGRYAYDSGDYESAIPLLKSDTCLPNAVLLTLIFKNHIKDTREYNIYRTQTLDLLKNKESPERQL</sequence>
<organism evidence="1 2">
    <name type="scientific">Photobacterium kishitanii</name>
    <dbReference type="NCBI Taxonomy" id="318456"/>
    <lineage>
        <taxon>Bacteria</taxon>
        <taxon>Pseudomonadati</taxon>
        <taxon>Pseudomonadota</taxon>
        <taxon>Gammaproteobacteria</taxon>
        <taxon>Vibrionales</taxon>
        <taxon>Vibrionaceae</taxon>
        <taxon>Photobacterium</taxon>
    </lineage>
</organism>
<dbReference type="InterPro" id="IPR011990">
    <property type="entry name" value="TPR-like_helical_dom_sf"/>
</dbReference>
<gene>
    <name evidence="1" type="ORF">C9J27_04625</name>
</gene>
<evidence type="ECO:0008006" key="3">
    <source>
        <dbReference type="Google" id="ProtNLM"/>
    </source>
</evidence>
<name>A0A2T3KL86_9GAMM</name>
<proteinExistence type="predicted"/>
<dbReference type="Proteomes" id="UP000241426">
    <property type="component" value="Unassembled WGS sequence"/>
</dbReference>
<reference evidence="1 2" key="1">
    <citation type="submission" date="2018-01" db="EMBL/GenBank/DDBJ databases">
        <title>Whole genome sequencing of Histamine producing bacteria.</title>
        <authorList>
            <person name="Butler K."/>
        </authorList>
    </citation>
    <scope>NUCLEOTIDE SEQUENCE [LARGE SCALE GENOMIC DNA]</scope>
    <source>
        <strain evidence="1 2">FS-7.2</strain>
    </source>
</reference>
<dbReference type="Gene3D" id="1.25.40.10">
    <property type="entry name" value="Tetratricopeptide repeat domain"/>
    <property type="match status" value="1"/>
</dbReference>
<accession>A0A2T3KL86</accession>